<evidence type="ECO:0000313" key="3">
    <source>
        <dbReference type="Proteomes" id="UP000316270"/>
    </source>
</evidence>
<feature type="compositionally biased region" description="Polar residues" evidence="1">
    <location>
        <begin position="1"/>
        <end position="11"/>
    </location>
</feature>
<feature type="region of interest" description="Disordered" evidence="1">
    <location>
        <begin position="352"/>
        <end position="394"/>
    </location>
</feature>
<accession>A0A517LD46</accession>
<feature type="region of interest" description="Disordered" evidence="1">
    <location>
        <begin position="1"/>
        <end position="22"/>
    </location>
</feature>
<reference evidence="2 3" key="1">
    <citation type="submission" date="2019-07" db="EMBL/GenBank/DDBJ databases">
        <title>Finished genome of Venturia effusa.</title>
        <authorList>
            <person name="Young C.A."/>
            <person name="Cox M.P."/>
            <person name="Ganley A.R.D."/>
            <person name="David W.J."/>
        </authorList>
    </citation>
    <scope>NUCLEOTIDE SEQUENCE [LARGE SCALE GENOMIC DNA]</scope>
    <source>
        <strain evidence="3">albino</strain>
    </source>
</reference>
<dbReference type="EMBL" id="CP042194">
    <property type="protein sequence ID" value="QDS73567.1"/>
    <property type="molecule type" value="Genomic_DNA"/>
</dbReference>
<dbReference type="OrthoDB" id="4448936at2759"/>
<evidence type="ECO:0000313" key="2">
    <source>
        <dbReference type="EMBL" id="QDS73567.1"/>
    </source>
</evidence>
<feature type="compositionally biased region" description="Low complexity" evidence="1">
    <location>
        <begin position="267"/>
        <end position="279"/>
    </location>
</feature>
<protein>
    <submittedName>
        <fullName evidence="2">Uncharacterized protein</fullName>
    </submittedName>
</protein>
<proteinExistence type="predicted"/>
<sequence>MVLSHPSTPQHRTAPRNLWPSPAFSDYFSSNEEHESQSSPGLTDGAKINPLQHRIFFLLNEIGLRALHVDSGDQNAGLLEEELGHIVQRLNAPKTQSRAPAELADSGLFIDDDDAEDEVQQSPLDVNTERNARELQGGQDVIARISRVTEQLQLRYEDIHNINLLAISRLQSAADEIVSLRSENEHFHLDLSDSYNAMLALKMQISTIEVQAAPYISSEDGKSLRQDMERWKSAWRDAERRLGSRRHFHEHSSQNFLRGTDTGIGNGMSSSMHSSGDLSPPAYRSKLTIRRPGLTARPFSDPFIEQQSKFHLDDEPDQERELEDELREALGNGNAQCRDSKVNQYVDYEEVIKSDDDETSLPSAQEENSDLEAGEVARAGEEDESDAEKSPRKSAWQELWDGLHEYAGVLDYSD</sequence>
<keyword evidence="3" id="KW-1185">Reference proteome</keyword>
<gene>
    <name evidence="2" type="ORF">FKW77_001134</name>
</gene>
<feature type="region of interest" description="Disordered" evidence="1">
    <location>
        <begin position="246"/>
        <end position="284"/>
    </location>
</feature>
<dbReference type="AlphaFoldDB" id="A0A517LD46"/>
<name>A0A517LD46_9PEZI</name>
<dbReference type="Proteomes" id="UP000316270">
    <property type="component" value="Chromosome 10"/>
</dbReference>
<organism evidence="2 3">
    <name type="scientific">Venturia effusa</name>
    <dbReference type="NCBI Taxonomy" id="50376"/>
    <lineage>
        <taxon>Eukaryota</taxon>
        <taxon>Fungi</taxon>
        <taxon>Dikarya</taxon>
        <taxon>Ascomycota</taxon>
        <taxon>Pezizomycotina</taxon>
        <taxon>Dothideomycetes</taxon>
        <taxon>Pleosporomycetidae</taxon>
        <taxon>Venturiales</taxon>
        <taxon>Venturiaceae</taxon>
        <taxon>Venturia</taxon>
    </lineage>
</organism>
<evidence type="ECO:0000256" key="1">
    <source>
        <dbReference type="SAM" id="MobiDB-lite"/>
    </source>
</evidence>